<protein>
    <recommendedName>
        <fullName evidence="2">Biotin transporter</fullName>
    </recommendedName>
</protein>
<dbReference type="Pfam" id="PF02632">
    <property type="entry name" value="BioY"/>
    <property type="match status" value="1"/>
</dbReference>
<name>A0ABY4PF99_9LACO</name>
<dbReference type="RefSeq" id="WP_249513439.1">
    <property type="nucleotide sequence ID" value="NZ_CP093365.1"/>
</dbReference>
<evidence type="ECO:0000313" key="4">
    <source>
        <dbReference type="EMBL" id="UQS84255.1"/>
    </source>
</evidence>
<comment type="subcellular location">
    <subcellularLocation>
        <location evidence="2">Cell membrane</location>
        <topology evidence="2">Multi-pass membrane protein</topology>
    </subcellularLocation>
</comment>
<evidence type="ECO:0000256" key="2">
    <source>
        <dbReference type="PIRNR" id="PIRNR016661"/>
    </source>
</evidence>
<keyword evidence="2" id="KW-0813">Transport</keyword>
<feature type="transmembrane region" description="Helical" evidence="3">
    <location>
        <begin position="138"/>
        <end position="162"/>
    </location>
</feature>
<dbReference type="Proteomes" id="UP000831947">
    <property type="component" value="Chromosome"/>
</dbReference>
<proteinExistence type="inferred from homology"/>
<dbReference type="PANTHER" id="PTHR34295:SF1">
    <property type="entry name" value="BIOTIN TRANSPORTER BIOY"/>
    <property type="match status" value="1"/>
</dbReference>
<evidence type="ECO:0000256" key="3">
    <source>
        <dbReference type="SAM" id="Phobius"/>
    </source>
</evidence>
<sequence length="173" mass="18767">MHNTRRLVAAAISLAILVICSQITIPIPTVPLTLQTLAVGFIAVFLPIIDGLLVIIVYLILGTLGLPIFAGLHGGLSYLLAPAGGYLFGFIAFVLITKLFLRGKSQFNLWLALLLGDLSQLICGTAGLQLALHQSWPIVVGIGILPYIIPELIKITLLTVIAQRLLPIWQRKW</sequence>
<accession>A0ABY4PF99</accession>
<dbReference type="PIRSF" id="PIRSF016661">
    <property type="entry name" value="BioY"/>
    <property type="match status" value="1"/>
</dbReference>
<evidence type="ECO:0000256" key="1">
    <source>
        <dbReference type="ARBA" id="ARBA00010692"/>
    </source>
</evidence>
<reference evidence="4 5" key="1">
    <citation type="journal article" date="2022" name="Int. J. Syst. Evol. Microbiol.">
        <title>Apilactobacillus apisilvae sp. nov., Nicolia spurrieriana gen. nov. sp. nov., Bombilactobacillus folatiphilus sp. nov. and Bombilactobacillus thymidiniphilus sp. nov., four new lactic acid bacterial isolates from stingless bees Tetragonula carbonaria and Austroplebeia australis.</title>
        <authorList>
            <person name="Oliphant S.A."/>
            <person name="Watson-Haigh N.S."/>
            <person name="Sumby K.M."/>
            <person name="Gardner J."/>
            <person name="Groom S."/>
            <person name="Jiranek V."/>
        </authorList>
    </citation>
    <scope>NUCLEOTIDE SEQUENCE [LARGE SCALE GENOMIC DNA]</scope>
    <source>
        <strain evidence="4 5">SG4_A1</strain>
    </source>
</reference>
<keyword evidence="2" id="KW-1003">Cell membrane</keyword>
<dbReference type="PANTHER" id="PTHR34295">
    <property type="entry name" value="BIOTIN TRANSPORTER BIOY"/>
    <property type="match status" value="1"/>
</dbReference>
<gene>
    <name evidence="4" type="ORF">MOO47_03650</name>
</gene>
<keyword evidence="3" id="KW-0812">Transmembrane</keyword>
<dbReference type="Gene3D" id="1.10.1760.20">
    <property type="match status" value="1"/>
</dbReference>
<evidence type="ECO:0000313" key="5">
    <source>
        <dbReference type="Proteomes" id="UP000831947"/>
    </source>
</evidence>
<keyword evidence="2 3" id="KW-0472">Membrane</keyword>
<keyword evidence="5" id="KW-1185">Reference proteome</keyword>
<feature type="transmembrane region" description="Helical" evidence="3">
    <location>
        <begin position="78"/>
        <end position="97"/>
    </location>
</feature>
<comment type="similarity">
    <text evidence="1 2">Belongs to the BioY family.</text>
</comment>
<keyword evidence="3" id="KW-1133">Transmembrane helix</keyword>
<dbReference type="InterPro" id="IPR003784">
    <property type="entry name" value="BioY"/>
</dbReference>
<organism evidence="4 5">
    <name type="scientific">Bombilactobacillus thymidiniphilus</name>
    <dbReference type="NCBI Taxonomy" id="2923363"/>
    <lineage>
        <taxon>Bacteria</taxon>
        <taxon>Bacillati</taxon>
        <taxon>Bacillota</taxon>
        <taxon>Bacilli</taxon>
        <taxon>Lactobacillales</taxon>
        <taxon>Lactobacillaceae</taxon>
        <taxon>Bombilactobacillus</taxon>
    </lineage>
</organism>
<dbReference type="EMBL" id="CP093365">
    <property type="protein sequence ID" value="UQS84255.1"/>
    <property type="molecule type" value="Genomic_DNA"/>
</dbReference>